<evidence type="ECO:0000313" key="1">
    <source>
        <dbReference type="EMBL" id="OKB68708.1"/>
    </source>
</evidence>
<evidence type="ECO:0000313" key="2">
    <source>
        <dbReference type="Proteomes" id="UP000185770"/>
    </source>
</evidence>
<sequence length="150" mass="16116">MFNGKATDYQDATLTNNGFWPDLSLADFQERRSIPPDIDADTLGAALVASVAEINLDLAKLTGQLQAKGYTQASAVPGVKIGDKTALIAQYEKAVFARAKADLLGEYSTQFSRAPNAGQENPETRSRLLAEAATVLRNMKGARRSSARLV</sequence>
<dbReference type="EMBL" id="MJAO01000001">
    <property type="protein sequence ID" value="OKB68708.1"/>
    <property type="molecule type" value="Genomic_DNA"/>
</dbReference>
<accession>A0A1Q4P6H2</accession>
<dbReference type="InterPro" id="IPR009225">
    <property type="entry name" value="Phage_head_completion_GpL"/>
</dbReference>
<reference evidence="1 2" key="1">
    <citation type="submission" date="2016-09" db="EMBL/GenBank/DDBJ databases">
        <title>Serratia marcescens MSU-97 and epiphytic antimycotic-producing bacteria.</title>
        <authorList>
            <person name="Matilla M.A."/>
        </authorList>
    </citation>
    <scope>NUCLEOTIDE SEQUENCE [LARGE SCALE GENOMIC DNA]</scope>
    <source>
        <strain evidence="1 2">MSU-97</strain>
    </source>
</reference>
<protein>
    <submittedName>
        <fullName evidence="1">Head completion protein</fullName>
    </submittedName>
</protein>
<dbReference type="Proteomes" id="UP000185770">
    <property type="component" value="Unassembled WGS sequence"/>
</dbReference>
<comment type="caution">
    <text evidence="1">The sequence shown here is derived from an EMBL/GenBank/DDBJ whole genome shotgun (WGS) entry which is preliminary data.</text>
</comment>
<gene>
    <name evidence="1" type="ORF">BHU62_01290</name>
</gene>
<name>A0A1Q4P6H2_SERMA</name>
<dbReference type="AlphaFoldDB" id="A0A1Q4P6H2"/>
<dbReference type="OrthoDB" id="6312934at2"/>
<organism evidence="1 2">
    <name type="scientific">Serratia marcescens</name>
    <dbReference type="NCBI Taxonomy" id="615"/>
    <lineage>
        <taxon>Bacteria</taxon>
        <taxon>Pseudomonadati</taxon>
        <taxon>Pseudomonadota</taxon>
        <taxon>Gammaproteobacteria</taxon>
        <taxon>Enterobacterales</taxon>
        <taxon>Yersiniaceae</taxon>
        <taxon>Serratia</taxon>
    </lineage>
</organism>
<proteinExistence type="predicted"/>
<dbReference type="RefSeq" id="WP_073528776.1">
    <property type="nucleotide sequence ID" value="NZ_MJAO01000001.1"/>
</dbReference>
<dbReference type="Pfam" id="PF05926">
    <property type="entry name" value="Phage_GPL"/>
    <property type="match status" value="1"/>
</dbReference>